<reference evidence="1 2" key="1">
    <citation type="submission" date="2020-07" db="EMBL/GenBank/DDBJ databases">
        <title>Thermogemmata thermophila gen. nov., sp. nov., a novel moderate thermophilic planctomycete from a Kamchatka hot spring.</title>
        <authorList>
            <person name="Elcheninov A.G."/>
            <person name="Podosokorskaya O.A."/>
            <person name="Kovaleva O.L."/>
            <person name="Novikov A."/>
            <person name="Bonch-Osmolovskaya E.A."/>
            <person name="Toshchakov S.V."/>
            <person name="Kublanov I.V."/>
        </authorList>
    </citation>
    <scope>NUCLEOTIDE SEQUENCE [LARGE SCALE GENOMIC DNA]</scope>
    <source>
        <strain evidence="1 2">2918</strain>
    </source>
</reference>
<organism evidence="1 2">
    <name type="scientific">Thermogemmata fonticola</name>
    <dbReference type="NCBI Taxonomy" id="2755323"/>
    <lineage>
        <taxon>Bacteria</taxon>
        <taxon>Pseudomonadati</taxon>
        <taxon>Planctomycetota</taxon>
        <taxon>Planctomycetia</taxon>
        <taxon>Gemmatales</taxon>
        <taxon>Gemmataceae</taxon>
        <taxon>Thermogemmata</taxon>
    </lineage>
</organism>
<gene>
    <name evidence="1" type="ORF">H0921_11220</name>
</gene>
<dbReference type="AlphaFoldDB" id="A0A7V8VEU8"/>
<accession>A0A7V8VEU8</accession>
<evidence type="ECO:0000313" key="1">
    <source>
        <dbReference type="EMBL" id="MBA2226730.1"/>
    </source>
</evidence>
<dbReference type="RefSeq" id="WP_194538172.1">
    <property type="nucleotide sequence ID" value="NZ_JACEFB010000007.1"/>
</dbReference>
<proteinExistence type="predicted"/>
<comment type="caution">
    <text evidence="1">The sequence shown here is derived from an EMBL/GenBank/DDBJ whole genome shotgun (WGS) entry which is preliminary data.</text>
</comment>
<dbReference type="Proteomes" id="UP000542342">
    <property type="component" value="Unassembled WGS sequence"/>
</dbReference>
<protein>
    <submittedName>
        <fullName evidence="1">Uncharacterized protein</fullName>
    </submittedName>
</protein>
<dbReference type="EMBL" id="JACEFB010000007">
    <property type="protein sequence ID" value="MBA2226730.1"/>
    <property type="molecule type" value="Genomic_DNA"/>
</dbReference>
<dbReference type="Gene3D" id="3.30.420.240">
    <property type="match status" value="1"/>
</dbReference>
<keyword evidence="2" id="KW-1185">Reference proteome</keyword>
<sequence length="103" mass="11083">MCGKADGGGCCGVRTGERFRHCAARVLRSWLDPEGGPEETRLALPPDPDLARDLLAVRYALRAQGITVESKDDLRKRLGRSPDAGDAVALACWVPPRAALVML</sequence>
<name>A0A7V8VEU8_9BACT</name>
<evidence type="ECO:0000313" key="2">
    <source>
        <dbReference type="Proteomes" id="UP000542342"/>
    </source>
</evidence>